<keyword evidence="11" id="KW-0472">Membrane</keyword>
<feature type="domain" description="Polysaccharide export protein N-terminal" evidence="15">
    <location>
        <begin position="35"/>
        <end position="109"/>
    </location>
</feature>
<comment type="subcellular location">
    <subcellularLocation>
        <location evidence="1">Cell outer membrane</location>
        <topology evidence="1">Multi-pass membrane protein</topology>
    </subcellularLocation>
</comment>
<dbReference type="PANTHER" id="PTHR33619">
    <property type="entry name" value="POLYSACCHARIDE EXPORT PROTEIN GFCE-RELATED"/>
    <property type="match status" value="1"/>
</dbReference>
<dbReference type="GO" id="GO:0015159">
    <property type="term" value="F:polysaccharide transmembrane transporter activity"/>
    <property type="evidence" value="ECO:0007669"/>
    <property type="project" value="InterPro"/>
</dbReference>
<dbReference type="EMBL" id="SDPT01000002">
    <property type="protein sequence ID" value="RXZ31450.1"/>
    <property type="molecule type" value="Genomic_DNA"/>
</dbReference>
<evidence type="ECO:0000256" key="5">
    <source>
        <dbReference type="ARBA" id="ARBA00022597"/>
    </source>
</evidence>
<evidence type="ECO:0000256" key="1">
    <source>
        <dbReference type="ARBA" id="ARBA00004571"/>
    </source>
</evidence>
<evidence type="ECO:0000313" key="18">
    <source>
        <dbReference type="Proteomes" id="UP000292347"/>
    </source>
</evidence>
<keyword evidence="3" id="KW-0813">Transport</keyword>
<evidence type="ECO:0000313" key="17">
    <source>
        <dbReference type="EMBL" id="RXZ31450.1"/>
    </source>
</evidence>
<dbReference type="OrthoDB" id="197007at2"/>
<keyword evidence="7" id="KW-0732">Signal</keyword>
<proteinExistence type="inferred from homology"/>
<evidence type="ECO:0000259" key="16">
    <source>
        <dbReference type="Pfam" id="PF22461"/>
    </source>
</evidence>
<dbReference type="InterPro" id="IPR049712">
    <property type="entry name" value="Poly_export"/>
</dbReference>
<dbReference type="GO" id="GO:0015288">
    <property type="term" value="F:porin activity"/>
    <property type="evidence" value="ECO:0007669"/>
    <property type="project" value="UniProtKB-KW"/>
</dbReference>
<evidence type="ECO:0000256" key="9">
    <source>
        <dbReference type="ARBA" id="ARBA00023065"/>
    </source>
</evidence>
<evidence type="ECO:0000256" key="8">
    <source>
        <dbReference type="ARBA" id="ARBA00023047"/>
    </source>
</evidence>
<protein>
    <submittedName>
        <fullName evidence="17">Polysaccharide export protein</fullName>
    </submittedName>
</protein>
<organism evidence="17 18">
    <name type="scientific">Sphingomonas desiccabilis</name>
    <dbReference type="NCBI Taxonomy" id="429134"/>
    <lineage>
        <taxon>Bacteria</taxon>
        <taxon>Pseudomonadati</taxon>
        <taxon>Pseudomonadota</taxon>
        <taxon>Alphaproteobacteria</taxon>
        <taxon>Sphingomonadales</taxon>
        <taxon>Sphingomonadaceae</taxon>
        <taxon>Sphingomonas</taxon>
    </lineage>
</organism>
<keyword evidence="13" id="KW-0998">Cell outer membrane</keyword>
<evidence type="ECO:0000256" key="10">
    <source>
        <dbReference type="ARBA" id="ARBA00023114"/>
    </source>
</evidence>
<keyword evidence="14" id="KW-0449">Lipoprotein</keyword>
<dbReference type="GO" id="GO:0009279">
    <property type="term" value="C:cell outer membrane"/>
    <property type="evidence" value="ECO:0007669"/>
    <property type="project" value="UniProtKB-SubCell"/>
</dbReference>
<dbReference type="RefSeq" id="WP_129341695.1">
    <property type="nucleotide sequence ID" value="NZ_JACIDD010000002.1"/>
</dbReference>
<keyword evidence="9" id="KW-0406">Ion transport</keyword>
<evidence type="ECO:0000256" key="14">
    <source>
        <dbReference type="ARBA" id="ARBA00023288"/>
    </source>
</evidence>
<dbReference type="AlphaFoldDB" id="A0A4Q2ISP4"/>
<evidence type="ECO:0000256" key="4">
    <source>
        <dbReference type="ARBA" id="ARBA00022452"/>
    </source>
</evidence>
<evidence type="ECO:0000256" key="12">
    <source>
        <dbReference type="ARBA" id="ARBA00023139"/>
    </source>
</evidence>
<keyword evidence="6" id="KW-0812">Transmembrane</keyword>
<feature type="domain" description="SLBB" evidence="16">
    <location>
        <begin position="115"/>
        <end position="183"/>
    </location>
</feature>
<dbReference type="Gene3D" id="3.10.560.10">
    <property type="entry name" value="Outer membrane lipoprotein wza domain like"/>
    <property type="match status" value="1"/>
</dbReference>
<evidence type="ECO:0000256" key="2">
    <source>
        <dbReference type="ARBA" id="ARBA00009450"/>
    </source>
</evidence>
<dbReference type="Gene3D" id="3.30.1950.10">
    <property type="entry name" value="wza like domain"/>
    <property type="match status" value="1"/>
</dbReference>
<evidence type="ECO:0000256" key="7">
    <source>
        <dbReference type="ARBA" id="ARBA00022729"/>
    </source>
</evidence>
<dbReference type="InterPro" id="IPR054765">
    <property type="entry name" value="SLBB_dom"/>
</dbReference>
<keyword evidence="4" id="KW-1134">Transmembrane beta strand</keyword>
<dbReference type="Pfam" id="PF02563">
    <property type="entry name" value="Poly_export"/>
    <property type="match status" value="1"/>
</dbReference>
<evidence type="ECO:0000256" key="6">
    <source>
        <dbReference type="ARBA" id="ARBA00022692"/>
    </source>
</evidence>
<dbReference type="GO" id="GO:0046930">
    <property type="term" value="C:pore complex"/>
    <property type="evidence" value="ECO:0007669"/>
    <property type="project" value="UniProtKB-KW"/>
</dbReference>
<dbReference type="InterPro" id="IPR003715">
    <property type="entry name" value="Poly_export_N"/>
</dbReference>
<evidence type="ECO:0000256" key="3">
    <source>
        <dbReference type="ARBA" id="ARBA00022448"/>
    </source>
</evidence>
<evidence type="ECO:0000259" key="15">
    <source>
        <dbReference type="Pfam" id="PF02563"/>
    </source>
</evidence>
<dbReference type="Proteomes" id="UP000292347">
    <property type="component" value="Unassembled WGS sequence"/>
</dbReference>
<keyword evidence="8" id="KW-0625">Polysaccharide transport</keyword>
<comment type="similarity">
    <text evidence="2">Belongs to the BexD/CtrA/VexA family.</text>
</comment>
<comment type="caution">
    <text evidence="17">The sequence shown here is derived from an EMBL/GenBank/DDBJ whole genome shotgun (WGS) entry which is preliminary data.</text>
</comment>
<keyword evidence="5" id="KW-0762">Sugar transport</keyword>
<dbReference type="PANTHER" id="PTHR33619:SF3">
    <property type="entry name" value="POLYSACCHARIDE EXPORT PROTEIN GFCE-RELATED"/>
    <property type="match status" value="1"/>
</dbReference>
<keyword evidence="18" id="KW-1185">Reference proteome</keyword>
<evidence type="ECO:0000256" key="11">
    <source>
        <dbReference type="ARBA" id="ARBA00023136"/>
    </source>
</evidence>
<dbReference type="GO" id="GO:0006811">
    <property type="term" value="P:monoatomic ion transport"/>
    <property type="evidence" value="ECO:0007669"/>
    <property type="project" value="UniProtKB-KW"/>
</dbReference>
<reference evidence="17 18" key="1">
    <citation type="submission" date="2019-01" db="EMBL/GenBank/DDBJ databases">
        <title>Sphingomonas mucosissima sp. nov. and Sphingomonas desiccabilis sp. nov., from biological soil crusts in the Colorado Plateau, USA.</title>
        <authorList>
            <person name="Zhu D."/>
        </authorList>
    </citation>
    <scope>NUCLEOTIDE SEQUENCE [LARGE SCALE GENOMIC DNA]</scope>
    <source>
        <strain evidence="17 18">CP1D</strain>
    </source>
</reference>
<name>A0A4Q2ISP4_9SPHN</name>
<gene>
    <name evidence="17" type="ORF">EO081_09380</name>
</gene>
<evidence type="ECO:0000256" key="13">
    <source>
        <dbReference type="ARBA" id="ARBA00023237"/>
    </source>
</evidence>
<dbReference type="Pfam" id="PF22461">
    <property type="entry name" value="SLBB_2"/>
    <property type="match status" value="1"/>
</dbReference>
<sequence length="188" mass="20340">MRTRSTRAAIALLLLVATPVAAQVAAPPQQGALAAAADYRLGSGDRLRISVYDEEGMTGEYQVSELGIISFPLIGDYPAGGKTVPQLRADLERRLGSGLLNDPKVTAEVIAFRPFYILGEVNKPGTYPYTPGLTLYHAVATAQGFTYRANSRKVMITRAGETKETKVEVTAATRIQPGDTIRVREKIF</sequence>
<keyword evidence="10" id="KW-0626">Porin</keyword>
<accession>A0A4Q2ISP4</accession>
<keyword evidence="12" id="KW-0564">Palmitate</keyword>